<dbReference type="eggNOG" id="arCOG01957">
    <property type="taxonomic scope" value="Archaea"/>
</dbReference>
<feature type="domain" description="RCK N-terminal" evidence="3">
    <location>
        <begin position="1"/>
        <end position="117"/>
    </location>
</feature>
<evidence type="ECO:0000259" key="4">
    <source>
        <dbReference type="PROSITE" id="PS51202"/>
    </source>
</evidence>
<dbReference type="HOGENOM" id="CLU_046525_2_5_2"/>
<evidence type="ECO:0000256" key="2">
    <source>
        <dbReference type="ARBA" id="ARBA00023065"/>
    </source>
</evidence>
<dbReference type="PANTHER" id="PTHR43833">
    <property type="entry name" value="POTASSIUM CHANNEL PROTEIN 2-RELATED-RELATED"/>
    <property type="match status" value="1"/>
</dbReference>
<dbReference type="GO" id="GO:0006813">
    <property type="term" value="P:potassium ion transport"/>
    <property type="evidence" value="ECO:0007669"/>
    <property type="project" value="InterPro"/>
</dbReference>
<protein>
    <submittedName>
        <fullName evidence="5">TrkA-N domain protein</fullName>
    </submittedName>
</protein>
<dbReference type="Gene3D" id="3.30.70.1450">
    <property type="entry name" value="Regulator of K+ conductance, C-terminal domain"/>
    <property type="match status" value="1"/>
</dbReference>
<reference evidence="5 6" key="1">
    <citation type="journal article" date="2008" name="Genome Biol.">
        <title>A genomic analysis of the archaeal system Ignicoccus hospitalis-Nanoarchaeum equitans.</title>
        <authorList>
            <person name="Podar M."/>
            <person name="Anderson I."/>
            <person name="Makarova K.S."/>
            <person name="Elkins J.G."/>
            <person name="Ivanova N."/>
            <person name="Wall M.A."/>
            <person name="Lykidis A."/>
            <person name="Mavromatis K."/>
            <person name="Sun H."/>
            <person name="Hudson M.E."/>
            <person name="Chen W."/>
            <person name="Deciu C."/>
            <person name="Hutchison D."/>
            <person name="Eads J.R."/>
            <person name="Anderson A."/>
            <person name="Fernandes F."/>
            <person name="Szeto E."/>
            <person name="Lapidus A."/>
            <person name="Kyrpides N.C."/>
            <person name="Saier M.H.Jr."/>
            <person name="Richardson P.M."/>
            <person name="Rachel R."/>
            <person name="Huber H."/>
            <person name="Eisen J.A."/>
            <person name="Koonin E.V."/>
            <person name="Keller M."/>
            <person name="Stetter K.O."/>
        </authorList>
    </citation>
    <scope>NUCLEOTIDE SEQUENCE [LARGE SCALE GENOMIC DNA]</scope>
    <source>
        <strain evidence="6">KIN4/I / DSM 18386 / JCM 14125</strain>
    </source>
</reference>
<dbReference type="InterPro" id="IPR036721">
    <property type="entry name" value="RCK_C_sf"/>
</dbReference>
<evidence type="ECO:0000313" key="6">
    <source>
        <dbReference type="Proteomes" id="UP000000262"/>
    </source>
</evidence>
<evidence type="ECO:0000313" key="5">
    <source>
        <dbReference type="EMBL" id="ABU81420.1"/>
    </source>
</evidence>
<sequence>MKILVVGIGELGRRVATDLSLKGYDVVAVDVNSEKCQALAREADVMVINRDATDPSLYEELELGSFDVVIASTDRDEVNLFVAAVAKEYGVGNIVVVTRTAKASELIEMLGLADVTFPSPIVSAKLVLSYIEGKYGIVELTKVLSGKYGIYSIEITSGDSSVGMKISEIKEILPKDVMILAVFNGEQFVEPEEELTLEPGYILILLAPVGREEEIESALR</sequence>
<dbReference type="PhylomeDB" id="A8A918"/>
<dbReference type="Proteomes" id="UP000000262">
    <property type="component" value="Chromosome"/>
</dbReference>
<dbReference type="GeneID" id="5562042"/>
<organism evidence="5 6">
    <name type="scientific">Ignicoccus hospitalis (strain KIN4/I / DSM 18386 / JCM 14125)</name>
    <dbReference type="NCBI Taxonomy" id="453591"/>
    <lineage>
        <taxon>Archaea</taxon>
        <taxon>Thermoproteota</taxon>
        <taxon>Thermoprotei</taxon>
        <taxon>Desulfurococcales</taxon>
        <taxon>Desulfurococcaceae</taxon>
        <taxon>Ignicoccus</taxon>
    </lineage>
</organism>
<dbReference type="PANTHER" id="PTHR43833:SF5">
    <property type="entry name" value="TRK SYSTEM POTASSIUM UPTAKE PROTEIN TRKA"/>
    <property type="match status" value="1"/>
</dbReference>
<feature type="domain" description="RCK C-terminal" evidence="4">
    <location>
        <begin position="138"/>
        <end position="220"/>
    </location>
</feature>
<dbReference type="STRING" id="453591.Igni_0236"/>
<name>A8A918_IGNH4</name>
<dbReference type="PROSITE" id="PS51201">
    <property type="entry name" value="RCK_N"/>
    <property type="match status" value="1"/>
</dbReference>
<dbReference type="PROSITE" id="PS51202">
    <property type="entry name" value="RCK_C"/>
    <property type="match status" value="1"/>
</dbReference>
<dbReference type="RefSeq" id="WP_011998272.1">
    <property type="nucleotide sequence ID" value="NC_009776.1"/>
</dbReference>
<dbReference type="KEGG" id="iho:Igni_0236"/>
<dbReference type="OrthoDB" id="24929at2157"/>
<dbReference type="EMBL" id="CP000816">
    <property type="protein sequence ID" value="ABU81420.1"/>
    <property type="molecule type" value="Genomic_DNA"/>
</dbReference>
<proteinExistence type="predicted"/>
<dbReference type="Pfam" id="PF02080">
    <property type="entry name" value="TrkA_C"/>
    <property type="match status" value="1"/>
</dbReference>
<dbReference type="InterPro" id="IPR006037">
    <property type="entry name" value="RCK_C"/>
</dbReference>
<dbReference type="InterPro" id="IPR050721">
    <property type="entry name" value="Trk_Ktr_HKT_K-transport"/>
</dbReference>
<dbReference type="GO" id="GO:0008324">
    <property type="term" value="F:monoatomic cation transmembrane transporter activity"/>
    <property type="evidence" value="ECO:0007669"/>
    <property type="project" value="InterPro"/>
</dbReference>
<dbReference type="InterPro" id="IPR036291">
    <property type="entry name" value="NAD(P)-bd_dom_sf"/>
</dbReference>
<gene>
    <name evidence="5" type="ordered locus">Igni_0236</name>
</gene>
<keyword evidence="6" id="KW-1185">Reference proteome</keyword>
<dbReference type="Pfam" id="PF02254">
    <property type="entry name" value="TrkA_N"/>
    <property type="match status" value="1"/>
</dbReference>
<dbReference type="AlphaFoldDB" id="A8A918"/>
<accession>A8A918</accession>
<dbReference type="SUPFAM" id="SSF51735">
    <property type="entry name" value="NAD(P)-binding Rossmann-fold domains"/>
    <property type="match status" value="1"/>
</dbReference>
<keyword evidence="2" id="KW-0406">Ion transport</keyword>
<dbReference type="InterPro" id="IPR003148">
    <property type="entry name" value="RCK_N"/>
</dbReference>
<evidence type="ECO:0000256" key="1">
    <source>
        <dbReference type="ARBA" id="ARBA00022448"/>
    </source>
</evidence>
<evidence type="ECO:0000259" key="3">
    <source>
        <dbReference type="PROSITE" id="PS51201"/>
    </source>
</evidence>
<dbReference type="SUPFAM" id="SSF116726">
    <property type="entry name" value="TrkA C-terminal domain-like"/>
    <property type="match status" value="1"/>
</dbReference>
<dbReference type="Gene3D" id="3.40.50.720">
    <property type="entry name" value="NAD(P)-binding Rossmann-like Domain"/>
    <property type="match status" value="1"/>
</dbReference>
<keyword evidence="1" id="KW-0813">Transport</keyword>